<dbReference type="AlphaFoldDB" id="A0A914W5V7"/>
<dbReference type="WBParaSite" id="PSAMB.scaffold3253size19062.g20818.t1">
    <property type="protein sequence ID" value="PSAMB.scaffold3253size19062.g20818.t1"/>
    <property type="gene ID" value="PSAMB.scaffold3253size19062.g20818"/>
</dbReference>
<evidence type="ECO:0000256" key="6">
    <source>
        <dbReference type="PIRSR" id="PIRSR602401-1"/>
    </source>
</evidence>
<evidence type="ECO:0000256" key="2">
    <source>
        <dbReference type="ARBA" id="ARBA00010617"/>
    </source>
</evidence>
<reference evidence="10" key="1">
    <citation type="submission" date="2022-11" db="UniProtKB">
        <authorList>
            <consortium name="WormBaseParasite"/>
        </authorList>
    </citation>
    <scope>IDENTIFICATION</scope>
</reference>
<dbReference type="GO" id="GO:0020037">
    <property type="term" value="F:heme binding"/>
    <property type="evidence" value="ECO:0007669"/>
    <property type="project" value="InterPro"/>
</dbReference>
<evidence type="ECO:0000256" key="4">
    <source>
        <dbReference type="ARBA" id="ARBA00023004"/>
    </source>
</evidence>
<dbReference type="InterPro" id="IPR002401">
    <property type="entry name" value="Cyt_P450_E_grp-I"/>
</dbReference>
<accession>A0A914W5V7</accession>
<keyword evidence="3 6" id="KW-0349">Heme</keyword>
<dbReference type="PRINTS" id="PR00463">
    <property type="entry name" value="EP450I"/>
</dbReference>
<keyword evidence="6 7" id="KW-0479">Metal-binding</keyword>
<sequence>MLLAIFWMLLFTIVFLYLYLRRIIEFVSERKRLIQLVDKLPGPHAIPLLGCAYQFKWNDFEFLDQLKSWATEYGPKGFVRIWVGPVPLIFVTKVEAVQEVLDSKVLLTKSSEYDVLAEWLGTGLLNSKGEKWRSRRKMLTPTFHFNILIGFCEVFAREAQILADQVEQYADTDQSFDLFPYLKRCALDVICETSMGTKVNAQIHHDSEYVMAVKRLSELIWKKWRLPWFRLKPVWYLTGYKTEFDKCIKLLTDFTRKVISERSKQLEIEMSMQANNSNGNTVKKRPAFLDLLLMMKNENKLTYEDIREEVDTFMYEGHETTSSSMGWTLWYLGHNPHVQQQIFAELDDIFGDSDRPITVDDLKEMKYLERCLKEGLRLCPAVPLFARQVTEDTPLCGYTLPRGATVVISTIYIHRDKEVFPNPEDYDPDNFLPERIATRNAFAYIPFSAGQRNCIGQKFALMEEKIVIATLFRKYEIKSTETADQVRPMPEIILKPPKGFEIKLFRRHK</sequence>
<keyword evidence="4 6" id="KW-0408">Iron</keyword>
<proteinExistence type="inferred from homology"/>
<dbReference type="Proteomes" id="UP000887566">
    <property type="component" value="Unplaced"/>
</dbReference>
<feature type="binding site" description="axial binding residue" evidence="6">
    <location>
        <position position="454"/>
    </location>
    <ligand>
        <name>heme</name>
        <dbReference type="ChEBI" id="CHEBI:30413"/>
    </ligand>
    <ligandPart>
        <name>Fe</name>
        <dbReference type="ChEBI" id="CHEBI:18248"/>
    </ligandPart>
</feature>
<dbReference type="GO" id="GO:0005506">
    <property type="term" value="F:iron ion binding"/>
    <property type="evidence" value="ECO:0007669"/>
    <property type="project" value="InterPro"/>
</dbReference>
<keyword evidence="8" id="KW-0472">Membrane</keyword>
<dbReference type="CDD" id="cd20628">
    <property type="entry name" value="CYP4"/>
    <property type="match status" value="1"/>
</dbReference>
<dbReference type="InterPro" id="IPR050196">
    <property type="entry name" value="Cytochrome_P450_Monoox"/>
</dbReference>
<keyword evidence="9" id="KW-1185">Reference proteome</keyword>
<comment type="cofactor">
    <cofactor evidence="1 6">
        <name>heme</name>
        <dbReference type="ChEBI" id="CHEBI:30413"/>
    </cofactor>
</comment>
<name>A0A914W5V7_9BILA</name>
<dbReference type="Gene3D" id="1.10.630.10">
    <property type="entry name" value="Cytochrome P450"/>
    <property type="match status" value="1"/>
</dbReference>
<protein>
    <submittedName>
        <fullName evidence="10">Uncharacterized protein</fullName>
    </submittedName>
</protein>
<dbReference type="PANTHER" id="PTHR24291:SF146">
    <property type="entry name" value="CYTOCHROME P450"/>
    <property type="match status" value="1"/>
</dbReference>
<dbReference type="InterPro" id="IPR017972">
    <property type="entry name" value="Cyt_P450_CS"/>
</dbReference>
<dbReference type="GO" id="GO:0016705">
    <property type="term" value="F:oxidoreductase activity, acting on paired donors, with incorporation or reduction of molecular oxygen"/>
    <property type="evidence" value="ECO:0007669"/>
    <property type="project" value="InterPro"/>
</dbReference>
<dbReference type="PRINTS" id="PR00385">
    <property type="entry name" value="P450"/>
</dbReference>
<keyword evidence="5 7" id="KW-0503">Monooxygenase</keyword>
<evidence type="ECO:0000256" key="7">
    <source>
        <dbReference type="RuleBase" id="RU000461"/>
    </source>
</evidence>
<dbReference type="PROSITE" id="PS00086">
    <property type="entry name" value="CYTOCHROME_P450"/>
    <property type="match status" value="1"/>
</dbReference>
<dbReference type="InterPro" id="IPR001128">
    <property type="entry name" value="Cyt_P450"/>
</dbReference>
<evidence type="ECO:0000256" key="5">
    <source>
        <dbReference type="ARBA" id="ARBA00023033"/>
    </source>
</evidence>
<organism evidence="9 10">
    <name type="scientific">Plectus sambesii</name>
    <dbReference type="NCBI Taxonomy" id="2011161"/>
    <lineage>
        <taxon>Eukaryota</taxon>
        <taxon>Metazoa</taxon>
        <taxon>Ecdysozoa</taxon>
        <taxon>Nematoda</taxon>
        <taxon>Chromadorea</taxon>
        <taxon>Plectida</taxon>
        <taxon>Plectina</taxon>
        <taxon>Plectoidea</taxon>
        <taxon>Plectidae</taxon>
        <taxon>Plectus</taxon>
    </lineage>
</organism>
<dbReference type="PANTHER" id="PTHR24291">
    <property type="entry name" value="CYTOCHROME P450 FAMILY 4"/>
    <property type="match status" value="1"/>
</dbReference>
<evidence type="ECO:0000313" key="9">
    <source>
        <dbReference type="Proteomes" id="UP000887566"/>
    </source>
</evidence>
<dbReference type="Pfam" id="PF00067">
    <property type="entry name" value="p450"/>
    <property type="match status" value="1"/>
</dbReference>
<dbReference type="SUPFAM" id="SSF48264">
    <property type="entry name" value="Cytochrome P450"/>
    <property type="match status" value="1"/>
</dbReference>
<comment type="similarity">
    <text evidence="2 7">Belongs to the cytochrome P450 family.</text>
</comment>
<feature type="transmembrane region" description="Helical" evidence="8">
    <location>
        <begin position="6"/>
        <end position="24"/>
    </location>
</feature>
<evidence type="ECO:0000256" key="8">
    <source>
        <dbReference type="SAM" id="Phobius"/>
    </source>
</evidence>
<evidence type="ECO:0000313" key="10">
    <source>
        <dbReference type="WBParaSite" id="PSAMB.scaffold3253size19062.g20818.t1"/>
    </source>
</evidence>
<evidence type="ECO:0000256" key="3">
    <source>
        <dbReference type="ARBA" id="ARBA00022617"/>
    </source>
</evidence>
<keyword evidence="8" id="KW-1133">Transmembrane helix</keyword>
<keyword evidence="7" id="KW-0560">Oxidoreductase</keyword>
<keyword evidence="8" id="KW-0812">Transmembrane</keyword>
<dbReference type="GO" id="GO:0004497">
    <property type="term" value="F:monooxygenase activity"/>
    <property type="evidence" value="ECO:0007669"/>
    <property type="project" value="UniProtKB-KW"/>
</dbReference>
<evidence type="ECO:0000256" key="1">
    <source>
        <dbReference type="ARBA" id="ARBA00001971"/>
    </source>
</evidence>
<dbReference type="InterPro" id="IPR036396">
    <property type="entry name" value="Cyt_P450_sf"/>
</dbReference>